<protein>
    <submittedName>
        <fullName evidence="5">Bacterio-opsin activator</fullName>
    </submittedName>
</protein>
<dbReference type="GeneID" id="94360669"/>
<dbReference type="InterPro" id="IPR056493">
    <property type="entry name" value="HVO_0513_N"/>
</dbReference>
<evidence type="ECO:0000259" key="3">
    <source>
        <dbReference type="Pfam" id="PF04967"/>
    </source>
</evidence>
<dbReference type="Pfam" id="PF04967">
    <property type="entry name" value="HTH_10"/>
    <property type="match status" value="1"/>
</dbReference>
<evidence type="ECO:0000256" key="1">
    <source>
        <dbReference type="ARBA" id="ARBA00023015"/>
    </source>
</evidence>
<dbReference type="InterPro" id="IPR007050">
    <property type="entry name" value="HTH_bacterioopsin"/>
</dbReference>
<proteinExistence type="predicted"/>
<accession>A0A847TZN3</accession>
<reference evidence="5" key="1">
    <citation type="submission" date="2019-12" db="EMBL/GenBank/DDBJ databases">
        <title>Whole-genome sequence of Halomicrobium mukohataei pws1.</title>
        <authorList>
            <person name="Verma D.K."/>
            <person name="Gopal K."/>
            <person name="Prasad E.S."/>
        </authorList>
    </citation>
    <scope>NUCLEOTIDE SEQUENCE</scope>
    <source>
        <strain evidence="5">Pws1</strain>
    </source>
</reference>
<feature type="domain" description="HVO-0513-like N-terminal" evidence="4">
    <location>
        <begin position="27"/>
        <end position="155"/>
    </location>
</feature>
<keyword evidence="1" id="KW-0805">Transcription regulation</keyword>
<dbReference type="Proteomes" id="UP000608662">
    <property type="component" value="Unassembled WGS sequence"/>
</dbReference>
<gene>
    <name evidence="5" type="ORF">GOC74_16155</name>
</gene>
<evidence type="ECO:0000256" key="2">
    <source>
        <dbReference type="ARBA" id="ARBA00023163"/>
    </source>
</evidence>
<dbReference type="PANTHER" id="PTHR34236:SF1">
    <property type="entry name" value="DIMETHYL SULFOXIDE REDUCTASE TRANSCRIPTIONAL ACTIVATOR"/>
    <property type="match status" value="1"/>
</dbReference>
<dbReference type="AlphaFoldDB" id="A0A847TZN3"/>
<feature type="domain" description="HTH bat-type" evidence="3">
    <location>
        <begin position="167"/>
        <end position="218"/>
    </location>
</feature>
<dbReference type="PANTHER" id="PTHR34236">
    <property type="entry name" value="DIMETHYL SULFOXIDE REDUCTASE TRANSCRIPTIONAL ACTIVATOR"/>
    <property type="match status" value="1"/>
</dbReference>
<name>A0A847TZN3_9EURY</name>
<dbReference type="RefSeq" id="WP_170095142.1">
    <property type="nucleotide sequence ID" value="NZ_WOYG01000001.1"/>
</dbReference>
<evidence type="ECO:0000259" key="4">
    <source>
        <dbReference type="Pfam" id="PF24278"/>
    </source>
</evidence>
<sequence length="233" mass="25225">MPDGRTAANGRMKRIQFSVTYPDRLRHPLQGHLDGDGPLTRAELLLWSPTADATTLCWFDGEPAAAERAVATIDSVETTSHVRDGDGTYVFLQQDGFEFPDVVLDLIADAAVIFRPPVVFRDDGTISFEAVGETSALSAFHDALASVGDLAIERVRSFERASRPSQLTDRQRAAMEAAVAVGYYEIPREGTIEDVAARLDCATSTAGELVRKAEAAVVEGQSRSAPHPNDRLP</sequence>
<comment type="caution">
    <text evidence="5">The sequence shown here is derived from an EMBL/GenBank/DDBJ whole genome shotgun (WGS) entry which is preliminary data.</text>
</comment>
<organism evidence="5 6">
    <name type="scientific">Halomicrobium mukohataei</name>
    <dbReference type="NCBI Taxonomy" id="57705"/>
    <lineage>
        <taxon>Archaea</taxon>
        <taxon>Methanobacteriati</taxon>
        <taxon>Methanobacteriota</taxon>
        <taxon>Stenosarchaea group</taxon>
        <taxon>Halobacteria</taxon>
        <taxon>Halobacteriales</taxon>
        <taxon>Haloarculaceae</taxon>
        <taxon>Halomicrobium</taxon>
    </lineage>
</organism>
<evidence type="ECO:0000313" key="6">
    <source>
        <dbReference type="Proteomes" id="UP000608662"/>
    </source>
</evidence>
<keyword evidence="2" id="KW-0804">Transcription</keyword>
<dbReference type="Pfam" id="PF24278">
    <property type="entry name" value="HVO_0513_N"/>
    <property type="match status" value="1"/>
</dbReference>
<evidence type="ECO:0000313" key="5">
    <source>
        <dbReference type="EMBL" id="NLV11462.1"/>
    </source>
</evidence>
<dbReference type="EMBL" id="WOYG01000001">
    <property type="protein sequence ID" value="NLV11462.1"/>
    <property type="molecule type" value="Genomic_DNA"/>
</dbReference>